<proteinExistence type="predicted"/>
<reference evidence="1 2" key="2">
    <citation type="journal article" date="2004" name="Nature">
        <title>The DNA sequence and biology of human chromosome 19.</title>
        <authorList>
            <person name="Grimwood J."/>
            <person name="Gordon L.A."/>
            <person name="Olsen A."/>
            <person name="Terry A."/>
            <person name="Schmutz J."/>
            <person name="Lamerdin J."/>
            <person name="Hellsten U."/>
            <person name="Goodstein D."/>
            <person name="Couronne O."/>
            <person name="Tran-Gyamfi M."/>
            <person name="Aerts A."/>
            <person name="Altherr M."/>
            <person name="Ashworth L."/>
            <person name="Bajorek E."/>
            <person name="Black S."/>
            <person name="Branscomb E."/>
            <person name="Caenepeel S."/>
            <person name="Carrano A."/>
            <person name="Caoile C."/>
            <person name="Chan Y.M."/>
            <person name="Christensen M."/>
            <person name="Cleland C.A."/>
            <person name="Copeland A."/>
            <person name="Dalin E."/>
            <person name="Dehal P."/>
            <person name="Denys M."/>
            <person name="Detter J.C."/>
            <person name="Escobar J."/>
            <person name="Flowers D."/>
            <person name="Fotopulos D."/>
            <person name="Garcia C."/>
            <person name="Georgescu A.M."/>
            <person name="Glavina T."/>
            <person name="Gomez M."/>
            <person name="Gonzales E."/>
            <person name="Groza M."/>
            <person name="Hammon N."/>
            <person name="Hawkins T."/>
            <person name="Haydu L."/>
            <person name="Ho I."/>
            <person name="Huang W."/>
            <person name="Israni S."/>
            <person name="Jett J."/>
            <person name="Kadner K."/>
            <person name="Kimball H."/>
            <person name="Kobayashi A."/>
            <person name="Larionov V."/>
            <person name="Leem S.H."/>
            <person name="Lopez F."/>
            <person name="Lou Y."/>
            <person name="Lowry S."/>
            <person name="Malfatti S."/>
            <person name="Martinez D."/>
            <person name="McCready P."/>
            <person name="Medina C."/>
            <person name="Morgan J."/>
            <person name="Nelson K."/>
            <person name="Nolan M."/>
            <person name="Ovcharenko I."/>
            <person name="Pitluck S."/>
            <person name="Pollard M."/>
            <person name="Popkie A.P."/>
            <person name="Predki P."/>
            <person name="Quan G."/>
            <person name="Ramirez L."/>
            <person name="Rash S."/>
            <person name="Retterer J."/>
            <person name="Rodriguez A."/>
            <person name="Rogers S."/>
            <person name="Salamov A."/>
            <person name="Salazar A."/>
            <person name="She X."/>
            <person name="Smith D."/>
            <person name="Slezak T."/>
            <person name="Solovyev V."/>
            <person name="Thayer N."/>
            <person name="Tice H."/>
            <person name="Tsai M."/>
            <person name="Ustaszewska A."/>
            <person name="Vo N."/>
            <person name="Wagner M."/>
            <person name="Wheeler J."/>
            <person name="Wu K."/>
            <person name="Xie G."/>
            <person name="Yang J."/>
            <person name="Dubchak I."/>
            <person name="Furey T.S."/>
            <person name="DeJong P."/>
            <person name="Dickson M."/>
            <person name="Gordon D."/>
            <person name="Eichler E.E."/>
            <person name="Pennacchio L.A."/>
            <person name="Richardson P."/>
            <person name="Stubbs L."/>
            <person name="Rokhsar D.S."/>
            <person name="Myers R.M."/>
            <person name="Rubin E.M."/>
            <person name="Lucas S.M."/>
        </authorList>
    </citation>
    <scope>NUCLEOTIDE SEQUENCE [LARGE SCALE GENOMIC DNA]</scope>
</reference>
<dbReference type="OpenTargets" id="ENSG00000197128"/>
<protein>
    <submittedName>
        <fullName evidence="1">Zinc finger protein 772</fullName>
    </submittedName>
</protein>
<keyword evidence="2" id="KW-1185">Reference proteome</keyword>
<gene>
    <name evidence="1" type="primary">ZNF772</name>
</gene>
<reference evidence="1" key="5">
    <citation type="submission" date="2025-09" db="UniProtKB">
        <authorList>
            <consortium name="Ensembl"/>
        </authorList>
    </citation>
    <scope>IDENTIFICATION</scope>
</reference>
<reference evidence="1 2" key="1">
    <citation type="journal article" date="2001" name="Nature">
        <title>Initial sequencing and analysis of the human genome.</title>
        <authorList>
            <consortium name="International Human Genome Sequencing Consortium"/>
            <person name="Lander E.S."/>
            <person name="Linton L.M."/>
            <person name="Birren B."/>
            <person name="Nusbaum C."/>
            <person name="Zody M.C."/>
            <person name="Baldwin J."/>
            <person name="Devon K."/>
            <person name="Dewar K."/>
            <person name="Doyle M."/>
            <person name="FitzHugh W."/>
            <person name="Funke R."/>
            <person name="Gage D."/>
            <person name="Harris K."/>
            <person name="Heaford A."/>
            <person name="Howland J."/>
            <person name="Kann L."/>
            <person name="Lehoczky J."/>
            <person name="LeVine R."/>
            <person name="McEwan P."/>
            <person name="McKernan K."/>
            <person name="Meldrim J."/>
            <person name="Mesirov J.P."/>
            <person name="Miranda C."/>
            <person name="Morris W."/>
            <person name="Naylor J."/>
            <person name="Raymond C."/>
            <person name="Rosetti M."/>
            <person name="Santos R."/>
            <person name="Sheridan A."/>
            <person name="Sougnez C."/>
            <person name="Stange-Thomann N."/>
            <person name="Stojanovic N."/>
            <person name="Subramanian A."/>
            <person name="Wyman D."/>
            <person name="Rogers J."/>
            <person name="Sulston J."/>
            <person name="Ainscough R."/>
            <person name="Beck S."/>
            <person name="Bentley D."/>
            <person name="Burton J."/>
            <person name="Clee C."/>
            <person name="Carter N."/>
            <person name="Coulson A."/>
            <person name="Deadman R."/>
            <person name="Deloukas P."/>
            <person name="Dunham A."/>
            <person name="Dunham I."/>
            <person name="Durbin R."/>
            <person name="French L."/>
            <person name="Grafham D."/>
            <person name="Gregory S."/>
            <person name="Hubbard T."/>
            <person name="Humphray S."/>
            <person name="Hunt A."/>
            <person name="Jones M."/>
            <person name="Lloyd C."/>
            <person name="McMurray A."/>
            <person name="Matthews L."/>
            <person name="Mercer S."/>
            <person name="Milne S."/>
            <person name="Mullikin J.C."/>
            <person name="Mungall A."/>
            <person name="Plumb R."/>
            <person name="Ross M."/>
            <person name="Shownkeen R."/>
            <person name="Sims S."/>
            <person name="Waterston R.H."/>
            <person name="Wilson R.K."/>
            <person name="Hillier L.W."/>
            <person name="McPherson J.D."/>
            <person name="Marra M.A."/>
            <person name="Mardis E.R."/>
            <person name="Fulton L.A."/>
            <person name="Chinwalla A.T."/>
            <person name="Pepin K.H."/>
            <person name="Gish W.R."/>
            <person name="Chissoe S.L."/>
            <person name="Wendl M.C."/>
            <person name="Delehaunty K.D."/>
            <person name="Miner T.L."/>
            <person name="Delehaunty A."/>
            <person name="Kramer J.B."/>
            <person name="Cook L.L."/>
            <person name="Fulton R.S."/>
            <person name="Johnson D.L."/>
            <person name="Minx P.J."/>
            <person name="Clifton S.W."/>
            <person name="Hawkins T."/>
            <person name="Branscomb E."/>
            <person name="Predki P."/>
            <person name="Richardson P."/>
            <person name="Wenning S."/>
            <person name="Slezak T."/>
            <person name="Doggett N."/>
            <person name="Cheng J.F."/>
            <person name="Olsen A."/>
            <person name="Lucas S."/>
            <person name="Elkin C."/>
            <person name="Uberbacher E."/>
            <person name="Frazier M."/>
            <person name="Gibbs R.A."/>
            <person name="Muzny D.M."/>
            <person name="Scherer S.E."/>
            <person name="Bouck J.B."/>
            <person name="Sodergren E.J."/>
            <person name="Worley K.C."/>
            <person name="Rives C.M."/>
            <person name="Gorrell J.H."/>
            <person name="Metzker M.L."/>
            <person name="Naylor S.L."/>
            <person name="Kucherlapati R.S."/>
            <person name="Nelson D.L."/>
            <person name="Weinstock G.M."/>
            <person name="Sakaki Y."/>
            <person name="Fujiyama A."/>
            <person name="Hattori M."/>
            <person name="Yada T."/>
            <person name="Toyoda A."/>
            <person name="Itoh T."/>
            <person name="Kawagoe C."/>
            <person name="Watanabe H."/>
            <person name="Totoki Y."/>
            <person name="Taylor T."/>
            <person name="Weissenbach J."/>
            <person name="Heilig R."/>
            <person name="Saurin W."/>
            <person name="Artiguenave F."/>
            <person name="Brottier P."/>
            <person name="Bruls T."/>
            <person name="Pelletier E."/>
            <person name="Robert C."/>
            <person name="Wincker P."/>
            <person name="Smith D.R."/>
            <person name="Doucette-Stamm L."/>
            <person name="Rubenfield M."/>
            <person name="Weinstock K."/>
            <person name="Lee H.M."/>
            <person name="Dubois J."/>
            <person name="Rosenthal A."/>
            <person name="Platzer M."/>
            <person name="Nyakatura G."/>
            <person name="Taudien S."/>
            <person name="Rump A."/>
            <person name="Yang H."/>
            <person name="Yu J."/>
            <person name="Wang J."/>
            <person name="Huang G."/>
            <person name="Gu J."/>
            <person name="Hood L."/>
            <person name="Rowen L."/>
            <person name="Madan A."/>
            <person name="Qin S."/>
            <person name="Davis R.W."/>
            <person name="Federspiel N.A."/>
            <person name="Abola A.P."/>
            <person name="Proctor M.J."/>
            <person name="Myers R.M."/>
            <person name="Schmutz J."/>
            <person name="Dickson M."/>
            <person name="Grimwood J."/>
            <person name="Cox D.R."/>
            <person name="Olson M.V."/>
            <person name="Kaul R."/>
            <person name="Raymond C."/>
            <person name="Shimizu N."/>
            <person name="Kawasaki K."/>
            <person name="Minoshima S."/>
            <person name="Evans G.A."/>
            <person name="Athanasiou M."/>
            <person name="Schultz R."/>
            <person name="Roe B.A."/>
            <person name="Chen F."/>
            <person name="Pan H."/>
            <person name="Ramser J."/>
            <person name="Lehrach H."/>
            <person name="Reinhardt R."/>
            <person name="McCombie W.R."/>
            <person name="de la Bastide M."/>
            <person name="Dedhia N."/>
            <person name="Blocker H."/>
            <person name="Hornischer K."/>
            <person name="Nordsiek G."/>
            <person name="Agarwala R."/>
            <person name="Aravind L."/>
            <person name="Bailey J.A."/>
            <person name="Bateman A."/>
            <person name="Batzoglou S."/>
            <person name="Birney E."/>
            <person name="Bork P."/>
            <person name="Brown D.G."/>
            <person name="Burge C.B."/>
            <person name="Cerutti L."/>
            <person name="Chen H.C."/>
            <person name="Church D."/>
            <person name="Clamp M."/>
            <person name="Copley R.R."/>
            <person name="Doerks T."/>
            <person name="Eddy S.R."/>
            <person name="Eichler E.E."/>
            <person name="Furey T.S."/>
            <person name="Galagan J."/>
            <person name="Gilbert J.G."/>
            <person name="Harmon C."/>
            <person name="Hayashizaki Y."/>
            <person name="Haussler D."/>
            <person name="Hermjakob H."/>
            <person name="Hokamp K."/>
            <person name="Jang W."/>
            <person name="Johnson L.S."/>
            <person name="Jones T.A."/>
            <person name="Kasif S."/>
            <person name="Kaspryzk A."/>
            <person name="Kennedy S."/>
            <person name="Kent W.J."/>
            <person name="Kitts P."/>
            <person name="Koonin E.V."/>
            <person name="Korf I."/>
            <person name="Kulp D."/>
            <person name="Lancet D."/>
            <person name="Lowe T.M."/>
            <person name="McLysaght A."/>
            <person name="Mikkelsen T."/>
            <person name="Moran J.V."/>
            <person name="Mulder N."/>
            <person name="Pollara V.J."/>
            <person name="Ponting C.P."/>
            <person name="Schuler G."/>
            <person name="Schultz J."/>
            <person name="Slater G."/>
            <person name="Smit A.F."/>
            <person name="Stupka E."/>
            <person name="Szustakowski J."/>
            <person name="Thierry-Mieg D."/>
            <person name="Thierry-Mieg J."/>
            <person name="Wagner L."/>
            <person name="Wallis J."/>
            <person name="Wheeler R."/>
            <person name="Williams A."/>
            <person name="Wolf Y.I."/>
            <person name="Wolfe K.H."/>
            <person name="Yang S.P."/>
            <person name="Yeh R.F."/>
            <person name="Collins F."/>
            <person name="Guyer M.S."/>
            <person name="Peterson J."/>
            <person name="Felsenfeld A."/>
            <person name="Wetterstrand K.A."/>
            <person name="Patrinos A."/>
            <person name="Morgan M.J."/>
            <person name="de Jong P."/>
            <person name="Catanese J.J."/>
            <person name="Osoegawa K."/>
            <person name="Shizuya H."/>
            <person name="Choi S."/>
            <person name="Chen Y.J."/>
        </authorList>
    </citation>
    <scope>NUCLEOTIDE SEQUENCE [LARGE SCALE GENOMIC DNA]</scope>
</reference>
<organism evidence="1 2">
    <name type="scientific">Homo sapiens</name>
    <name type="common">Human</name>
    <dbReference type="NCBI Taxonomy" id="9606"/>
    <lineage>
        <taxon>Eukaryota</taxon>
        <taxon>Metazoa</taxon>
        <taxon>Chordata</taxon>
        <taxon>Craniata</taxon>
        <taxon>Vertebrata</taxon>
        <taxon>Euteleostomi</taxon>
        <taxon>Mammalia</taxon>
        <taxon>Eutheria</taxon>
        <taxon>Euarchontoglires</taxon>
        <taxon>Primates</taxon>
        <taxon>Haplorrhini</taxon>
        <taxon>Catarrhini</taxon>
        <taxon>Hominidae</taxon>
        <taxon>Homo</taxon>
    </lineage>
</organism>
<name>C9J1S5_HUMAN</name>
<dbReference type="AlphaFoldDB" id="C9J1S5"/>
<reference evidence="1 2" key="3">
    <citation type="journal article" date="2004" name="Nature">
        <title>Finishing the euchromatic sequence of the human genome.</title>
        <authorList>
            <consortium name="International Human Genome Sequencing Consortium"/>
        </authorList>
    </citation>
    <scope>NUCLEOTIDE SEQUENCE [LARGE SCALE GENOMIC DNA]</scope>
</reference>
<sequence length="72" mass="7631">MAAAEPMGPAQVPMNSEVIVDPIQVRGECPCSHRSHPHPIRSPALWCYIEHSPATLRSLGSEDSGEAPSPGS</sequence>
<dbReference type="OrthoDB" id="40579at2759"/>
<dbReference type="HGNC" id="HGNC:33106">
    <property type="gene designation" value="ZNF772"/>
</dbReference>
<dbReference type="ExpressionAtlas" id="C9J1S5">
    <property type="expression patterns" value="baseline and differential"/>
</dbReference>
<dbReference type="Proteomes" id="UP000005640">
    <property type="component" value="Chromosome 19"/>
</dbReference>
<reference evidence="1" key="4">
    <citation type="submission" date="2025-08" db="UniProtKB">
        <authorList>
            <consortium name="Ensembl"/>
        </authorList>
    </citation>
    <scope>IDENTIFICATION</scope>
</reference>
<dbReference type="VEuPathDB" id="HostDB:ENSG00000197128"/>
<dbReference type="ChiTaRS" id="ZNF772">
    <property type="organism name" value="human"/>
</dbReference>
<dbReference type="HOGENOM" id="CLU_2721540_0_0_1"/>
<dbReference type="GeneTree" id="ENSGT00940000154734"/>
<dbReference type="Bgee" id="ENSG00000197128">
    <property type="expression patterns" value="Expressed in corpus callosum and 111 other cell types or tissues"/>
</dbReference>
<evidence type="ECO:0000313" key="2">
    <source>
        <dbReference type="Proteomes" id="UP000005640"/>
    </source>
</evidence>
<dbReference type="UCSC" id="uc061dkn.1">
    <property type="organism name" value="human"/>
</dbReference>
<dbReference type="Ensembl" id="ENST00000450712.2">
    <property type="protein sequence ID" value="ENSP00000400754.2"/>
    <property type="gene ID" value="ENSG00000197128.13"/>
</dbReference>
<dbReference type="EMBL" id="AC004076">
    <property type="status" value="NOT_ANNOTATED_CDS"/>
    <property type="molecule type" value="Genomic_DNA"/>
</dbReference>
<evidence type="ECO:0000313" key="1">
    <source>
        <dbReference type="Ensembl" id="ENSP00000400754.2"/>
    </source>
</evidence>
<accession>C9J1S5</accession>
<dbReference type="EMBL" id="AC003005">
    <property type="status" value="NOT_ANNOTATED_CDS"/>
    <property type="molecule type" value="Genomic_DNA"/>
</dbReference>